<sequence>MECSNVTFEQIKNSPEIQTYIKMEDQSLKALGFTEHAFAHVTRTAENAGNILKEMGYSEREQELGKIAGYIHDIGNIVNRIDHAQSGAVMAFRILDKMGMTPEEISIIISAIGNHDEGTAAPVNAIAAALILADKSDVRRTRVRNRDLASFDIHDRVNYAVTQSSLNFSDESDNIILELTIDTDISPVMSYFEIFMDRMLLCNKAAAYFHKSFGLVVNKQRLL</sequence>
<name>A0ABR7IS91_9CLOT</name>
<dbReference type="SMART" id="SM00471">
    <property type="entry name" value="HDc"/>
    <property type="match status" value="1"/>
</dbReference>
<evidence type="ECO:0000259" key="1">
    <source>
        <dbReference type="SMART" id="SM00471"/>
    </source>
</evidence>
<dbReference type="Proteomes" id="UP000649151">
    <property type="component" value="Unassembled WGS sequence"/>
</dbReference>
<dbReference type="InterPro" id="IPR039967">
    <property type="entry name" value="MJ1020-like"/>
</dbReference>
<dbReference type="EMBL" id="JACOQK010000001">
    <property type="protein sequence ID" value="MBC5788014.1"/>
    <property type="molecule type" value="Genomic_DNA"/>
</dbReference>
<proteinExistence type="predicted"/>
<feature type="domain" description="HD/PDEase" evidence="1">
    <location>
        <begin position="33"/>
        <end position="148"/>
    </location>
</feature>
<evidence type="ECO:0000313" key="3">
    <source>
        <dbReference type="Proteomes" id="UP000649151"/>
    </source>
</evidence>
<dbReference type="SUPFAM" id="SSF109604">
    <property type="entry name" value="HD-domain/PDEase-like"/>
    <property type="match status" value="1"/>
</dbReference>
<comment type="caution">
    <text evidence="2">The sequence shown here is derived from an EMBL/GenBank/DDBJ whole genome shotgun (WGS) entry which is preliminary data.</text>
</comment>
<dbReference type="PANTHER" id="PTHR40517">
    <property type="entry name" value="METAL-DEPENDENT PHOSPHOHYDROLASE, HD SUPERFAMILY-RELATED"/>
    <property type="match status" value="1"/>
</dbReference>
<organism evidence="2 3">
    <name type="scientific">Clostridium facile</name>
    <dbReference type="NCBI Taxonomy" id="2763035"/>
    <lineage>
        <taxon>Bacteria</taxon>
        <taxon>Bacillati</taxon>
        <taxon>Bacillota</taxon>
        <taxon>Clostridia</taxon>
        <taxon>Eubacteriales</taxon>
        <taxon>Clostridiaceae</taxon>
        <taxon>Clostridium</taxon>
    </lineage>
</organism>
<dbReference type="RefSeq" id="WP_069987464.1">
    <property type="nucleotide sequence ID" value="NZ_JACOQK010000001.1"/>
</dbReference>
<keyword evidence="3" id="KW-1185">Reference proteome</keyword>
<accession>A0ABR7IS91</accession>
<dbReference type="InterPro" id="IPR006674">
    <property type="entry name" value="HD_domain"/>
</dbReference>
<reference evidence="2 3" key="1">
    <citation type="submission" date="2020-08" db="EMBL/GenBank/DDBJ databases">
        <title>Genome public.</title>
        <authorList>
            <person name="Liu C."/>
            <person name="Sun Q."/>
        </authorList>
    </citation>
    <scope>NUCLEOTIDE SEQUENCE [LARGE SCALE GENOMIC DNA]</scope>
    <source>
        <strain evidence="2 3">NSJ-27</strain>
    </source>
</reference>
<dbReference type="CDD" id="cd00077">
    <property type="entry name" value="HDc"/>
    <property type="match status" value="1"/>
</dbReference>
<dbReference type="Pfam" id="PF01966">
    <property type="entry name" value="HD"/>
    <property type="match status" value="1"/>
</dbReference>
<gene>
    <name evidence="2" type="ORF">H8Z77_08295</name>
</gene>
<dbReference type="InterPro" id="IPR003607">
    <property type="entry name" value="HD/PDEase_dom"/>
</dbReference>
<evidence type="ECO:0000313" key="2">
    <source>
        <dbReference type="EMBL" id="MBC5788014.1"/>
    </source>
</evidence>
<protein>
    <submittedName>
        <fullName evidence="2">HD domain-containing protein</fullName>
    </submittedName>
</protein>
<dbReference type="PANTHER" id="PTHR40517:SF1">
    <property type="entry name" value="METAL-DEPENDENT PHOSPHOHYDROLASE, HD SUPERFAMILY-RELATED"/>
    <property type="match status" value="1"/>
</dbReference>
<dbReference type="Gene3D" id="1.10.3210.10">
    <property type="entry name" value="Hypothetical protein af1432"/>
    <property type="match status" value="1"/>
</dbReference>